<evidence type="ECO:0000313" key="9">
    <source>
        <dbReference type="EMBL" id="UWD33944.1"/>
    </source>
</evidence>
<evidence type="ECO:0000256" key="3">
    <source>
        <dbReference type="ARBA" id="ARBA00022801"/>
    </source>
</evidence>
<comment type="function">
    <text evidence="6">Has oligopeptidase activity and degrades a variety of small bioactive peptides.</text>
</comment>
<name>A0ABY5TUD8_9BACT</name>
<accession>A0ABY5TUD8</accession>
<dbReference type="CDD" id="cd09608">
    <property type="entry name" value="M3B_PepF"/>
    <property type="match status" value="1"/>
</dbReference>
<keyword evidence="2 6" id="KW-0479">Metal-binding</keyword>
<dbReference type="InterPro" id="IPR001567">
    <property type="entry name" value="Pept_M3A_M3B_dom"/>
</dbReference>
<dbReference type="SUPFAM" id="SSF55486">
    <property type="entry name" value="Metalloproteases ('zincins'), catalytic domain"/>
    <property type="match status" value="1"/>
</dbReference>
<evidence type="ECO:0000256" key="4">
    <source>
        <dbReference type="ARBA" id="ARBA00022833"/>
    </source>
</evidence>
<keyword evidence="4 6" id="KW-0862">Zinc</keyword>
<protein>
    <recommendedName>
        <fullName evidence="6">Oligopeptidase F</fullName>
        <ecNumber evidence="6">3.4.24.-</ecNumber>
    </recommendedName>
</protein>
<dbReference type="InterPro" id="IPR045090">
    <property type="entry name" value="Pept_M3A_M3B"/>
</dbReference>
<evidence type="ECO:0000259" key="8">
    <source>
        <dbReference type="Pfam" id="PF08439"/>
    </source>
</evidence>
<dbReference type="EMBL" id="CP103423">
    <property type="protein sequence ID" value="UWD33944.1"/>
    <property type="molecule type" value="Genomic_DNA"/>
</dbReference>
<evidence type="ECO:0000313" key="10">
    <source>
        <dbReference type="Proteomes" id="UP001058364"/>
    </source>
</evidence>
<organism evidence="9 10">
    <name type="scientific">Mesomycoplasma molare</name>
    <dbReference type="NCBI Taxonomy" id="171288"/>
    <lineage>
        <taxon>Bacteria</taxon>
        <taxon>Bacillati</taxon>
        <taxon>Mycoplasmatota</taxon>
        <taxon>Mycoplasmoidales</taxon>
        <taxon>Metamycoplasmataceae</taxon>
        <taxon>Mesomycoplasma</taxon>
    </lineage>
</organism>
<dbReference type="Pfam" id="PF01432">
    <property type="entry name" value="Peptidase_M3"/>
    <property type="match status" value="1"/>
</dbReference>
<evidence type="ECO:0000256" key="2">
    <source>
        <dbReference type="ARBA" id="ARBA00022723"/>
    </source>
</evidence>
<keyword evidence="10" id="KW-1185">Reference proteome</keyword>
<gene>
    <name evidence="9" type="primary">pepF</name>
    <name evidence="9" type="ORF">NX772_02445</name>
</gene>
<evidence type="ECO:0000256" key="5">
    <source>
        <dbReference type="ARBA" id="ARBA00023049"/>
    </source>
</evidence>
<dbReference type="Pfam" id="PF08439">
    <property type="entry name" value="Peptidase_M3_N"/>
    <property type="match status" value="1"/>
</dbReference>
<dbReference type="InterPro" id="IPR004438">
    <property type="entry name" value="Peptidase_M3B"/>
</dbReference>
<dbReference type="InterPro" id="IPR013647">
    <property type="entry name" value="OligopepF_N_dom"/>
</dbReference>
<feature type="domain" description="Peptidase M3A/M3B catalytic" evidence="7">
    <location>
        <begin position="201"/>
        <end position="589"/>
    </location>
</feature>
<dbReference type="Proteomes" id="UP001058364">
    <property type="component" value="Chromosome"/>
</dbReference>
<dbReference type="NCBIfam" id="TIGR00181">
    <property type="entry name" value="pepF"/>
    <property type="match status" value="1"/>
</dbReference>
<dbReference type="Gene3D" id="1.20.140.70">
    <property type="entry name" value="Oligopeptidase f, N-terminal domain"/>
    <property type="match status" value="1"/>
</dbReference>
<dbReference type="PANTHER" id="PTHR11804:SF84">
    <property type="entry name" value="SACCHAROLYSIN"/>
    <property type="match status" value="1"/>
</dbReference>
<dbReference type="Gene3D" id="1.10.287.830">
    <property type="entry name" value="putative peptidase helix hairpin domain like"/>
    <property type="match status" value="1"/>
</dbReference>
<dbReference type="Gene3D" id="1.10.1370.20">
    <property type="entry name" value="Oligoendopeptidase f, C-terminal domain"/>
    <property type="match status" value="1"/>
</dbReference>
<dbReference type="PANTHER" id="PTHR11804">
    <property type="entry name" value="PROTEASE M3 THIMET OLIGOPEPTIDASE-RELATED"/>
    <property type="match status" value="1"/>
</dbReference>
<evidence type="ECO:0000256" key="1">
    <source>
        <dbReference type="ARBA" id="ARBA00022670"/>
    </source>
</evidence>
<comment type="similarity">
    <text evidence="6">Belongs to the peptidase M3B family.</text>
</comment>
<reference evidence="9" key="1">
    <citation type="submission" date="2022-08" db="EMBL/GenBank/DDBJ databases">
        <title>Complete genome sequence of Mycoplasma molare type strain H 542.</title>
        <authorList>
            <person name="Spergser J."/>
        </authorList>
    </citation>
    <scope>NUCLEOTIDE SEQUENCE</scope>
    <source>
        <strain evidence="9">H 542</strain>
    </source>
</reference>
<dbReference type="InterPro" id="IPR042088">
    <property type="entry name" value="OligoPept_F_C"/>
</dbReference>
<keyword evidence="5 6" id="KW-0482">Metalloprotease</keyword>
<dbReference type="EC" id="3.4.24.-" evidence="6"/>
<keyword evidence="3 6" id="KW-0378">Hydrolase</keyword>
<keyword evidence="1 6" id="KW-0645">Protease</keyword>
<evidence type="ECO:0000259" key="7">
    <source>
        <dbReference type="Pfam" id="PF01432"/>
    </source>
</evidence>
<evidence type="ECO:0000256" key="6">
    <source>
        <dbReference type="RuleBase" id="RU368091"/>
    </source>
</evidence>
<proteinExistence type="inferred from homology"/>
<feature type="domain" description="Oligopeptidase F N-terminal" evidence="8">
    <location>
        <begin position="119"/>
        <end position="180"/>
    </location>
</feature>
<sequence length="608" mass="72344">MKQYKNYKEVPDKYKFDLEFILKNKTVEEWLNDFEAYSQKVISQKAKRFQDIENFILYADLRKDFNLYFNQIYNYLSNKNNINLIDVETSKNFALLMTKYNDFIKNLGSEENDFFANIEKINQWKSDKRLKNHWKEIESILQREHHKLDDKIENYISETKKGDVSLYSTFAILRDSETKFKNIVDKNNKNIVLNTSNYLKLLKNKDENIRKQAQRNFLDGYLAHKQTFSSLLEQHLRNKSVLASTRKFNSLVEKEIFEDKIPVDFLNTLFSNVQSNADIYDKFLDLRKKFFKLKYKKNYKPWDSALSLVDVKEKYSIEEAQDLLFKAITPLGEKYLNKVKEAIEEKWVDYIHVENKRGGAYSIGAHYSVDKKYILMNFDGTLNSVATLAHEIGHSMHSWYSDSNQPFELASYPIFLAEIASIFNELMLFDYMYSNTKDKKMKFYLLEKSIQDFMSTVVKQCQWANYEFEIYKNIDNSIPMKTFESFEKVYVSVLQKYTNKKNKEKIGQKSNVYAVMVPHFYYNFYVYKYSVGYIVANIFFQKYKENGINELEKYIQNFLSTGAKDWPLEILKDSGIDLLNTDTIQKAFKLLRDKVKLYENLGKTIFKK</sequence>
<comment type="cofactor">
    <cofactor evidence="6">
        <name>Zn(2+)</name>
        <dbReference type="ChEBI" id="CHEBI:29105"/>
    </cofactor>
    <text evidence="6">Binds 1 zinc ion.</text>
</comment>
<dbReference type="RefSeq" id="WP_027123448.1">
    <property type="nucleotide sequence ID" value="NZ_CP103423.1"/>
</dbReference>